<dbReference type="InterPro" id="IPR001828">
    <property type="entry name" value="ANF_lig-bd_rcpt"/>
</dbReference>
<keyword evidence="3" id="KW-0812">Transmembrane</keyword>
<keyword evidence="10" id="KW-0407">Ion channel</keyword>
<dbReference type="PANTHER" id="PTHR18966">
    <property type="entry name" value="IONOTROPIC GLUTAMATE RECEPTOR"/>
    <property type="match status" value="1"/>
</dbReference>
<evidence type="ECO:0000256" key="8">
    <source>
        <dbReference type="ARBA" id="ARBA00023180"/>
    </source>
</evidence>
<evidence type="ECO:0000256" key="1">
    <source>
        <dbReference type="ARBA" id="ARBA00004141"/>
    </source>
</evidence>
<dbReference type="EMBL" id="JAFNEN010000101">
    <property type="protein sequence ID" value="KAG8194664.1"/>
    <property type="molecule type" value="Genomic_DNA"/>
</dbReference>
<sequence>MVEHLSLVYYLVGLLGAASALPSVIKVGALFTEDQRDSPSELAFKYSVYRINNDKNLLANTTLVYDIQHVPKDDSFHAAKKACQQVSSGANAIFGPQNPLLGNHIQSLCDALDIPHVEARLDVEPEVKEFSINLYPSPWLLGMAVRDLTKYLNWTKVAIIYEDDTALINLQELLKLPVPRNVQYVFRKTDAKGFRDVLRDIKGRGIYSIVVDTRPDNLPHLLKAILQVQMNDYKYYYHFTTLDVETYNLEDFKYNFVNMTAYRLVDTDHCDAKSTLKDMEKFQSIGHHIVNKTNVIKTEPALIYDSVYALAWGLNALQGGITLRPANVSCEEEVPWTDGSSLFNYINSVEFCGLTGKIQFKEGRRSNLKLDLLKLRQNSMEKVGEWSTNKGLNITNHAAFHEFGTTNITLRVTTIEATPYVMLKKDKNMTGNDRFEGFCIDLLRTIAELLGFNYDLYLVPDNKFGAENTSSGEWNGLVKEIIEKGLVACN</sequence>
<evidence type="ECO:0000256" key="2">
    <source>
        <dbReference type="ARBA" id="ARBA00022448"/>
    </source>
</evidence>
<dbReference type="GO" id="GO:0016020">
    <property type="term" value="C:membrane"/>
    <property type="evidence" value="ECO:0007669"/>
    <property type="project" value="UniProtKB-SubCell"/>
</dbReference>
<dbReference type="CDD" id="cd06382">
    <property type="entry name" value="PBP1_iGluR_Kainate"/>
    <property type="match status" value="1"/>
</dbReference>
<dbReference type="Pfam" id="PF10613">
    <property type="entry name" value="Lig_chan-Glu_bd"/>
    <property type="match status" value="1"/>
</dbReference>
<evidence type="ECO:0000256" key="6">
    <source>
        <dbReference type="ARBA" id="ARBA00023136"/>
    </source>
</evidence>
<dbReference type="Pfam" id="PF01094">
    <property type="entry name" value="ANF_receptor"/>
    <property type="match status" value="1"/>
</dbReference>
<evidence type="ECO:0000256" key="7">
    <source>
        <dbReference type="ARBA" id="ARBA00023170"/>
    </source>
</evidence>
<dbReference type="GO" id="GO:0015276">
    <property type="term" value="F:ligand-gated monoatomic ion channel activity"/>
    <property type="evidence" value="ECO:0007669"/>
    <property type="project" value="InterPro"/>
</dbReference>
<evidence type="ECO:0000256" key="3">
    <source>
        <dbReference type="ARBA" id="ARBA00022692"/>
    </source>
</evidence>
<dbReference type="FunFam" id="3.40.190.10:FF:000210">
    <property type="entry name" value="Glutamate receptor ionotropic, kainate 1"/>
    <property type="match status" value="1"/>
</dbReference>
<keyword evidence="13" id="KW-1185">Reference proteome</keyword>
<comment type="caution">
    <text evidence="12">The sequence shown here is derived from an EMBL/GenBank/DDBJ whole genome shotgun (WGS) entry which is preliminary data.</text>
</comment>
<keyword evidence="4" id="KW-1133">Transmembrane helix</keyword>
<accession>A0AAV6VF73</accession>
<organism evidence="12 13">
    <name type="scientific">Oedothorax gibbosus</name>
    <dbReference type="NCBI Taxonomy" id="931172"/>
    <lineage>
        <taxon>Eukaryota</taxon>
        <taxon>Metazoa</taxon>
        <taxon>Ecdysozoa</taxon>
        <taxon>Arthropoda</taxon>
        <taxon>Chelicerata</taxon>
        <taxon>Arachnida</taxon>
        <taxon>Araneae</taxon>
        <taxon>Araneomorphae</taxon>
        <taxon>Entelegynae</taxon>
        <taxon>Araneoidea</taxon>
        <taxon>Linyphiidae</taxon>
        <taxon>Erigoninae</taxon>
        <taxon>Oedothorax</taxon>
    </lineage>
</organism>
<keyword evidence="7" id="KW-0675">Receptor</keyword>
<keyword evidence="6" id="KW-0472">Membrane</keyword>
<keyword evidence="9" id="KW-1071">Ligand-gated ion channel</keyword>
<proteinExistence type="predicted"/>
<protein>
    <recommendedName>
        <fullName evidence="11">Ionotropic glutamate receptor L-glutamate and glycine-binding domain-containing protein</fullName>
    </recommendedName>
</protein>
<feature type="domain" description="Ionotropic glutamate receptor L-glutamate and glycine-binding" evidence="11">
    <location>
        <begin position="419"/>
        <end position="483"/>
    </location>
</feature>
<comment type="subcellular location">
    <subcellularLocation>
        <location evidence="1">Membrane</location>
        <topology evidence="1">Multi-pass membrane protein</topology>
    </subcellularLocation>
</comment>
<dbReference type="SUPFAM" id="SSF53822">
    <property type="entry name" value="Periplasmic binding protein-like I"/>
    <property type="match status" value="1"/>
</dbReference>
<dbReference type="Gene3D" id="3.40.50.2300">
    <property type="match status" value="2"/>
</dbReference>
<dbReference type="InterPro" id="IPR019594">
    <property type="entry name" value="Glu/Gly-bd"/>
</dbReference>
<evidence type="ECO:0000256" key="4">
    <source>
        <dbReference type="ARBA" id="ARBA00022989"/>
    </source>
</evidence>
<name>A0AAV6VF73_9ARAC</name>
<keyword evidence="8" id="KW-0325">Glycoprotein</keyword>
<dbReference type="SMART" id="SM00918">
    <property type="entry name" value="Lig_chan-Glu_bd"/>
    <property type="match status" value="1"/>
</dbReference>
<evidence type="ECO:0000256" key="5">
    <source>
        <dbReference type="ARBA" id="ARBA00023065"/>
    </source>
</evidence>
<keyword evidence="5" id="KW-0406">Ion transport</keyword>
<dbReference type="Gene3D" id="3.40.190.10">
    <property type="entry name" value="Periplasmic binding protein-like II"/>
    <property type="match status" value="1"/>
</dbReference>
<evidence type="ECO:0000313" key="13">
    <source>
        <dbReference type="Proteomes" id="UP000827092"/>
    </source>
</evidence>
<dbReference type="Proteomes" id="UP000827092">
    <property type="component" value="Unassembled WGS sequence"/>
</dbReference>
<evidence type="ECO:0000256" key="10">
    <source>
        <dbReference type="ARBA" id="ARBA00023303"/>
    </source>
</evidence>
<reference evidence="12 13" key="1">
    <citation type="journal article" date="2022" name="Nat. Ecol. Evol.">
        <title>A masculinizing supergene underlies an exaggerated male reproductive morph in a spider.</title>
        <authorList>
            <person name="Hendrickx F."/>
            <person name="De Corte Z."/>
            <person name="Sonet G."/>
            <person name="Van Belleghem S.M."/>
            <person name="Kostlbacher S."/>
            <person name="Vangestel C."/>
        </authorList>
    </citation>
    <scope>NUCLEOTIDE SEQUENCE [LARGE SCALE GENOMIC DNA]</scope>
    <source>
        <strain evidence="12">W744_W776</strain>
    </source>
</reference>
<dbReference type="InterPro" id="IPR028082">
    <property type="entry name" value="Peripla_BP_I"/>
</dbReference>
<keyword evidence="2" id="KW-0813">Transport</keyword>
<dbReference type="SUPFAM" id="SSF53850">
    <property type="entry name" value="Periplasmic binding protein-like II"/>
    <property type="match status" value="1"/>
</dbReference>
<dbReference type="AlphaFoldDB" id="A0AAV6VF73"/>
<evidence type="ECO:0000313" key="12">
    <source>
        <dbReference type="EMBL" id="KAG8194664.1"/>
    </source>
</evidence>
<dbReference type="InterPro" id="IPR015683">
    <property type="entry name" value="Ionotropic_Glu_rcpt"/>
</dbReference>
<evidence type="ECO:0000259" key="11">
    <source>
        <dbReference type="SMART" id="SM00918"/>
    </source>
</evidence>
<evidence type="ECO:0000256" key="9">
    <source>
        <dbReference type="ARBA" id="ARBA00023286"/>
    </source>
</evidence>
<gene>
    <name evidence="12" type="ORF">JTE90_003134</name>
</gene>